<evidence type="ECO:0000256" key="1">
    <source>
        <dbReference type="SAM" id="MobiDB-lite"/>
    </source>
</evidence>
<evidence type="ECO:0000313" key="3">
    <source>
        <dbReference type="Proteomes" id="UP001604277"/>
    </source>
</evidence>
<reference evidence="3" key="1">
    <citation type="submission" date="2024-07" db="EMBL/GenBank/DDBJ databases">
        <title>Two chromosome-level genome assemblies of Korean endemic species Abeliophyllum distichum and Forsythia ovata (Oleaceae).</title>
        <authorList>
            <person name="Jang H."/>
        </authorList>
    </citation>
    <scope>NUCLEOTIDE SEQUENCE [LARGE SCALE GENOMIC DNA]</scope>
</reference>
<feature type="compositionally biased region" description="Basic residues" evidence="1">
    <location>
        <begin position="170"/>
        <end position="196"/>
    </location>
</feature>
<feature type="compositionally biased region" description="Basic and acidic residues" evidence="1">
    <location>
        <begin position="296"/>
        <end position="339"/>
    </location>
</feature>
<accession>A0ABD1S6R3</accession>
<feature type="compositionally biased region" description="Basic and acidic residues" evidence="1">
    <location>
        <begin position="158"/>
        <end position="169"/>
    </location>
</feature>
<feature type="compositionally biased region" description="Low complexity" evidence="1">
    <location>
        <begin position="197"/>
        <end position="209"/>
    </location>
</feature>
<keyword evidence="3" id="KW-1185">Reference proteome</keyword>
<feature type="region of interest" description="Disordered" evidence="1">
    <location>
        <begin position="1"/>
        <end position="272"/>
    </location>
</feature>
<dbReference type="PANTHER" id="PTHR36808:SF1">
    <property type="entry name" value="TRANSCRIPTIONAL REGULATOR ATRX-LIKE PROTEIN"/>
    <property type="match status" value="1"/>
</dbReference>
<feature type="compositionally biased region" description="Low complexity" evidence="1">
    <location>
        <begin position="118"/>
        <end position="137"/>
    </location>
</feature>
<dbReference type="PANTHER" id="PTHR36808">
    <property type="entry name" value="TRANSCRIPTIONAL REGULATOR ATRX-LIKE PROTEIN"/>
    <property type="match status" value="1"/>
</dbReference>
<feature type="compositionally biased region" description="Low complexity" evidence="1">
    <location>
        <begin position="89"/>
        <end position="100"/>
    </location>
</feature>
<dbReference type="AlphaFoldDB" id="A0ABD1S6R3"/>
<evidence type="ECO:0000313" key="2">
    <source>
        <dbReference type="EMBL" id="KAL2496429.1"/>
    </source>
</evidence>
<feature type="region of interest" description="Disordered" evidence="1">
    <location>
        <begin position="296"/>
        <end position="385"/>
    </location>
</feature>
<protein>
    <submittedName>
        <fullName evidence="2">Splicing regulatory glutamine/lysine-rich protein 1</fullName>
    </submittedName>
</protein>
<feature type="region of interest" description="Disordered" evidence="1">
    <location>
        <begin position="568"/>
        <end position="588"/>
    </location>
</feature>
<name>A0ABD1S6R3_9LAMI</name>
<feature type="compositionally biased region" description="Basic residues" evidence="1">
    <location>
        <begin position="48"/>
        <end position="58"/>
    </location>
</feature>
<comment type="caution">
    <text evidence="2">The sequence shown here is derived from an EMBL/GenBank/DDBJ whole genome shotgun (WGS) entry which is preliminary data.</text>
</comment>
<feature type="compositionally biased region" description="Basic residues" evidence="1">
    <location>
        <begin position="240"/>
        <end position="253"/>
    </location>
</feature>
<proteinExistence type="predicted"/>
<dbReference type="EMBL" id="JBFOLJ010000011">
    <property type="protein sequence ID" value="KAL2496429.1"/>
    <property type="molecule type" value="Genomic_DNA"/>
</dbReference>
<sequence length="623" mass="70072">MENTGTKGGRGRSRVRITGKFQVEEQDWKSKKKGDKNQNLMGGNGSSSKRKPSKKKSSKNYSQVSRKKKIRRNESKKRGRRHDSDDHSINSASISTSTSESDYKSRKNKYKKTRRDYSISSDDNSMNSASDSPSNSHNDYRSRKAKSGIQRRRKRARERSISPDRNKDSHRVRKRKRSKRNRDVKPKKKSLKKSKKQMSVSSSSSDSQSCPTHRSRSSDRTTEIERAKLILDKEKERVRGRGAHKVHRKRKVRSPSCSSCSRDSDHSVSQTEEVAEIANSSRRLRSVIAVVEHPHDKEENKWEADPNKEEIVYNHDDFPSPRSIESDDVGRNGESEYHSHWASNKKSRVETVTGEEVTKHSFTGMEGGDQKNNTGDTKSNEVDSNTFEKKTITDVSVSDTDLGGDDLESILRQKALENLRNFRGGLQTRTIANLKIDNESDVSKFSSAGADVIQNKSIKQDSSNVACLTRETDHSSMPTLTRDLSHYKKIKKDITGHDDVGKECRANKQNAIHPSDGAALSNRSENEDCSTAHAVITKPPSSTDLNQGAGATNACSSAILESTCVEPTSGEHTLKDQQNEAKDSSQFEQKRMSVMRGGEMVEVSYKVYIPKRAPALARRQLRR</sequence>
<gene>
    <name evidence="2" type="ORF">Fot_40186</name>
</gene>
<feature type="compositionally biased region" description="Basic residues" evidence="1">
    <location>
        <begin position="65"/>
        <end position="81"/>
    </location>
</feature>
<feature type="compositionally biased region" description="Basic residues" evidence="1">
    <location>
        <begin position="143"/>
        <end position="157"/>
    </location>
</feature>
<organism evidence="2 3">
    <name type="scientific">Forsythia ovata</name>
    <dbReference type="NCBI Taxonomy" id="205694"/>
    <lineage>
        <taxon>Eukaryota</taxon>
        <taxon>Viridiplantae</taxon>
        <taxon>Streptophyta</taxon>
        <taxon>Embryophyta</taxon>
        <taxon>Tracheophyta</taxon>
        <taxon>Spermatophyta</taxon>
        <taxon>Magnoliopsida</taxon>
        <taxon>eudicotyledons</taxon>
        <taxon>Gunneridae</taxon>
        <taxon>Pentapetalae</taxon>
        <taxon>asterids</taxon>
        <taxon>lamiids</taxon>
        <taxon>Lamiales</taxon>
        <taxon>Oleaceae</taxon>
        <taxon>Forsythieae</taxon>
        <taxon>Forsythia</taxon>
    </lineage>
</organism>
<dbReference type="Proteomes" id="UP001604277">
    <property type="component" value="Unassembled WGS sequence"/>
</dbReference>
<feature type="compositionally biased region" description="Basic and acidic residues" evidence="1">
    <location>
        <begin position="572"/>
        <end position="588"/>
    </location>
</feature>
<feature type="compositionally biased region" description="Basic and acidic residues" evidence="1">
    <location>
        <begin position="216"/>
        <end position="239"/>
    </location>
</feature>